<protein>
    <submittedName>
        <fullName evidence="1">Uncharacterized protein</fullName>
    </submittedName>
</protein>
<evidence type="ECO:0000313" key="2">
    <source>
        <dbReference type="Proteomes" id="UP001595528"/>
    </source>
</evidence>
<dbReference type="RefSeq" id="WP_379903089.1">
    <property type="nucleotide sequence ID" value="NZ_JBHRTR010000031.1"/>
</dbReference>
<dbReference type="EMBL" id="JBHRTR010000031">
    <property type="protein sequence ID" value="MFC3229154.1"/>
    <property type="molecule type" value="Genomic_DNA"/>
</dbReference>
<gene>
    <name evidence="1" type="ORF">ACFOGJ_18050</name>
</gene>
<name>A0ABV7L3Q5_9PROT</name>
<proteinExistence type="predicted"/>
<organism evidence="1 2">
    <name type="scientific">Marinibaculum pumilum</name>
    <dbReference type="NCBI Taxonomy" id="1766165"/>
    <lineage>
        <taxon>Bacteria</taxon>
        <taxon>Pseudomonadati</taxon>
        <taxon>Pseudomonadota</taxon>
        <taxon>Alphaproteobacteria</taxon>
        <taxon>Rhodospirillales</taxon>
        <taxon>Rhodospirillaceae</taxon>
        <taxon>Marinibaculum</taxon>
    </lineage>
</organism>
<sequence length="338" mass="37596">MPDGLKPWTIANWICGLAKRGRRDHVAYVLKAWKSLPRGTYVPLTEAHIAQIKDLRERSRVGPSVILRGARHHAPDGLTLGTIRLWLKGPRPAVRRDHLEYVLTRWQEAAESAPEYVPVNAALQEEVGQAAKRRGRGAKAALIKAPGRPEGLSDKSIWKLFAGTLEEIQKEHLDFILAFLQTPPAPKPRIAETGRRGWVLLDDDALGALHQAQDRSGVSVRMLLAGADDVPRGLNGRLIDSWFFGPTKIARSQHYEWVLARWQDLAAKALSPITDEIWAKLTDAHARSGITVADLLDDPDAPDDLEPDHITGWIEGRIKSAPYGHIEFVLGRWESSGE</sequence>
<accession>A0ABV7L3Q5</accession>
<keyword evidence="2" id="KW-1185">Reference proteome</keyword>
<dbReference type="Proteomes" id="UP001595528">
    <property type="component" value="Unassembled WGS sequence"/>
</dbReference>
<reference evidence="2" key="1">
    <citation type="journal article" date="2019" name="Int. J. Syst. Evol. Microbiol.">
        <title>The Global Catalogue of Microorganisms (GCM) 10K type strain sequencing project: providing services to taxonomists for standard genome sequencing and annotation.</title>
        <authorList>
            <consortium name="The Broad Institute Genomics Platform"/>
            <consortium name="The Broad Institute Genome Sequencing Center for Infectious Disease"/>
            <person name="Wu L."/>
            <person name="Ma J."/>
        </authorList>
    </citation>
    <scope>NUCLEOTIDE SEQUENCE [LARGE SCALE GENOMIC DNA]</scope>
    <source>
        <strain evidence="2">KCTC 42964</strain>
    </source>
</reference>
<evidence type="ECO:0000313" key="1">
    <source>
        <dbReference type="EMBL" id="MFC3229154.1"/>
    </source>
</evidence>
<comment type="caution">
    <text evidence="1">The sequence shown here is derived from an EMBL/GenBank/DDBJ whole genome shotgun (WGS) entry which is preliminary data.</text>
</comment>